<dbReference type="InterPro" id="IPR036291">
    <property type="entry name" value="NAD(P)-bd_dom_sf"/>
</dbReference>
<feature type="domain" description="D-isomer specific 2-hydroxyacid dehydrogenase NAD-binding" evidence="6">
    <location>
        <begin position="107"/>
        <end position="283"/>
    </location>
</feature>
<dbReference type="InterPro" id="IPR050857">
    <property type="entry name" value="D-2-hydroxyacid_DH"/>
</dbReference>
<dbReference type="RefSeq" id="WP_307335517.1">
    <property type="nucleotide sequence ID" value="NZ_JAUSUQ010000002.1"/>
</dbReference>
<keyword evidence="2 4" id="KW-0560">Oxidoreductase</keyword>
<accession>A0ABU0CPX6</accession>
<name>A0ABU0CPX6_9BACI</name>
<evidence type="ECO:0000256" key="2">
    <source>
        <dbReference type="ARBA" id="ARBA00023002"/>
    </source>
</evidence>
<dbReference type="Gene3D" id="3.40.50.720">
    <property type="entry name" value="NAD(P)-binding Rossmann-like Domain"/>
    <property type="match status" value="2"/>
</dbReference>
<feature type="domain" description="D-isomer specific 2-hydroxyacid dehydrogenase catalytic" evidence="5">
    <location>
        <begin position="10"/>
        <end position="310"/>
    </location>
</feature>
<dbReference type="Pfam" id="PF02826">
    <property type="entry name" value="2-Hacid_dh_C"/>
    <property type="match status" value="1"/>
</dbReference>
<sequence length="315" mass="34792">MKVVIAELNWPEGIRLLRQEAKVVYNPDLWKDREKLFSEIKDADALIVRNQTQVDRQLLAHASRLKVVGRLGVGLDNIDIGAAKEADVSVVYAKNANAISVAEYVIAGLLTVCRPLLAATEAVKQGQWNRRCFTGSEIYGRTLGLIGVGEIGLRIAVRAQALGLKVVGYDPFVGPYDYPYAEAGIKKVSFEDVLAHSDFISIHVPLTPQTRDMISHAEFSKMKPTVTMINTSRGGVVDEQALSTFLNHHHQAFGILDVLEQEPPQQDHPLFALDNVILTPHVAGLTEQSQERTSRLVAEEVLKELRGQPSICSIR</sequence>
<dbReference type="InterPro" id="IPR006139">
    <property type="entry name" value="D-isomer_2_OHA_DH_cat_dom"/>
</dbReference>
<protein>
    <submittedName>
        <fullName evidence="7">D-3-phosphoglycerate dehydrogenase/(S)-sulfolactate dehydrogenase</fullName>
        <ecNumber evidence="7">1.1.1.310</ecNumber>
        <ecNumber evidence="7">1.1.1.95</ecNumber>
    </submittedName>
</protein>
<gene>
    <name evidence="7" type="ORF">J2S00_000737</name>
</gene>
<dbReference type="PROSITE" id="PS00670">
    <property type="entry name" value="D_2_HYDROXYACID_DH_2"/>
    <property type="match status" value="1"/>
</dbReference>
<dbReference type="Proteomes" id="UP001232445">
    <property type="component" value="Unassembled WGS sequence"/>
</dbReference>
<evidence type="ECO:0000313" key="8">
    <source>
        <dbReference type="Proteomes" id="UP001232445"/>
    </source>
</evidence>
<dbReference type="SUPFAM" id="SSF52283">
    <property type="entry name" value="Formate/glycerate dehydrogenase catalytic domain-like"/>
    <property type="match status" value="1"/>
</dbReference>
<dbReference type="PANTHER" id="PTHR42789:SF1">
    <property type="entry name" value="D-ISOMER SPECIFIC 2-HYDROXYACID DEHYDROGENASE FAMILY PROTEIN (AFU_ORTHOLOGUE AFUA_6G10090)"/>
    <property type="match status" value="1"/>
</dbReference>
<dbReference type="SUPFAM" id="SSF51735">
    <property type="entry name" value="NAD(P)-binding Rossmann-fold domains"/>
    <property type="match status" value="1"/>
</dbReference>
<evidence type="ECO:0000256" key="3">
    <source>
        <dbReference type="ARBA" id="ARBA00023027"/>
    </source>
</evidence>
<dbReference type="GO" id="GO:0102155">
    <property type="term" value="F:S-sulfolactate dehydrogenase activity"/>
    <property type="evidence" value="ECO:0007669"/>
    <property type="project" value="UniProtKB-EC"/>
</dbReference>
<dbReference type="Pfam" id="PF00389">
    <property type="entry name" value="2-Hacid_dh"/>
    <property type="match status" value="1"/>
</dbReference>
<evidence type="ECO:0000259" key="5">
    <source>
        <dbReference type="Pfam" id="PF00389"/>
    </source>
</evidence>
<reference evidence="7 8" key="1">
    <citation type="submission" date="2023-07" db="EMBL/GenBank/DDBJ databases">
        <title>Genomic Encyclopedia of Type Strains, Phase IV (KMG-IV): sequencing the most valuable type-strain genomes for metagenomic binning, comparative biology and taxonomic classification.</title>
        <authorList>
            <person name="Goeker M."/>
        </authorList>
    </citation>
    <scope>NUCLEOTIDE SEQUENCE [LARGE SCALE GENOMIC DNA]</scope>
    <source>
        <strain evidence="7 8">DSM 17740</strain>
    </source>
</reference>
<dbReference type="EC" id="1.1.1.310" evidence="7"/>
<dbReference type="GO" id="GO:0004617">
    <property type="term" value="F:phosphoglycerate dehydrogenase activity"/>
    <property type="evidence" value="ECO:0007669"/>
    <property type="project" value="UniProtKB-EC"/>
</dbReference>
<evidence type="ECO:0000259" key="6">
    <source>
        <dbReference type="Pfam" id="PF02826"/>
    </source>
</evidence>
<dbReference type="EMBL" id="JAUSUQ010000002">
    <property type="protein sequence ID" value="MDQ0337954.1"/>
    <property type="molecule type" value="Genomic_DNA"/>
</dbReference>
<evidence type="ECO:0000256" key="1">
    <source>
        <dbReference type="ARBA" id="ARBA00005854"/>
    </source>
</evidence>
<dbReference type="PANTHER" id="PTHR42789">
    <property type="entry name" value="D-ISOMER SPECIFIC 2-HYDROXYACID DEHYDROGENASE FAMILY PROTEIN (AFU_ORTHOLOGUE AFUA_6G10090)"/>
    <property type="match status" value="1"/>
</dbReference>
<comment type="caution">
    <text evidence="7">The sequence shown here is derived from an EMBL/GenBank/DDBJ whole genome shotgun (WGS) entry which is preliminary data.</text>
</comment>
<evidence type="ECO:0000313" key="7">
    <source>
        <dbReference type="EMBL" id="MDQ0337954.1"/>
    </source>
</evidence>
<evidence type="ECO:0000256" key="4">
    <source>
        <dbReference type="RuleBase" id="RU003719"/>
    </source>
</evidence>
<dbReference type="CDD" id="cd12173">
    <property type="entry name" value="PGDH_4"/>
    <property type="match status" value="1"/>
</dbReference>
<keyword evidence="3" id="KW-0520">NAD</keyword>
<keyword evidence="8" id="KW-1185">Reference proteome</keyword>
<organism evidence="7 8">
    <name type="scientific">Caldalkalibacillus uzonensis</name>
    <dbReference type="NCBI Taxonomy" id="353224"/>
    <lineage>
        <taxon>Bacteria</taxon>
        <taxon>Bacillati</taxon>
        <taxon>Bacillota</taxon>
        <taxon>Bacilli</taxon>
        <taxon>Bacillales</taxon>
        <taxon>Bacillaceae</taxon>
        <taxon>Caldalkalibacillus</taxon>
    </lineage>
</organism>
<dbReference type="InterPro" id="IPR029753">
    <property type="entry name" value="D-isomer_DH_CS"/>
</dbReference>
<dbReference type="EC" id="1.1.1.95" evidence="7"/>
<dbReference type="InterPro" id="IPR006140">
    <property type="entry name" value="D-isomer_DH_NAD-bd"/>
</dbReference>
<proteinExistence type="inferred from homology"/>
<comment type="similarity">
    <text evidence="1 4">Belongs to the D-isomer specific 2-hydroxyacid dehydrogenase family.</text>
</comment>